<evidence type="ECO:0000313" key="1">
    <source>
        <dbReference type="EMBL" id="QIG58154.1"/>
    </source>
</evidence>
<protein>
    <submittedName>
        <fullName evidence="1">Uncharacterized protein</fullName>
    </submittedName>
</protein>
<organism evidence="1 2">
    <name type="scientific">Gordonia phage Skog</name>
    <dbReference type="NCBI Taxonomy" id="2704033"/>
    <lineage>
        <taxon>Viruses</taxon>
        <taxon>Duplodnaviria</taxon>
        <taxon>Heunggongvirae</taxon>
        <taxon>Uroviricota</taxon>
        <taxon>Caudoviricetes</taxon>
        <taxon>Skogvirus</taxon>
        <taxon>Skogvirus Skog</taxon>
    </lineage>
</organism>
<keyword evidence="2" id="KW-1185">Reference proteome</keyword>
<dbReference type="EMBL" id="MN908687">
    <property type="protein sequence ID" value="QIG58154.1"/>
    <property type="molecule type" value="Genomic_DNA"/>
</dbReference>
<evidence type="ECO:0000313" key="2">
    <source>
        <dbReference type="Proteomes" id="UP000503093"/>
    </source>
</evidence>
<accession>A0A6G6XJG1</accession>
<dbReference type="Proteomes" id="UP000503093">
    <property type="component" value="Segment"/>
</dbReference>
<dbReference type="GeneID" id="64766484"/>
<reference evidence="1 2" key="1">
    <citation type="submission" date="2020-01" db="EMBL/GenBank/DDBJ databases">
        <authorList>
            <person name="Alvaro L.E."/>
            <person name="Baker K.N."/>
            <person name="Baxter I.S."/>
            <person name="Brown M.R."/>
            <person name="Driscoll K.D."/>
            <person name="Elrubaie J.M."/>
            <person name="Feith S.L."/>
            <person name="Indihar D.F."/>
            <person name="Knoch V.T."/>
            <person name="Koirtyohann K.M."/>
            <person name="Kratz M.A."/>
            <person name="Lear A.H."/>
            <person name="Lindblom K.E."/>
            <person name="Marcus E.R."/>
            <person name="Murphy M.E."/>
            <person name="Sensor R."/>
            <person name="Sherman S.J."/>
            <person name="Swift V.R."/>
            <person name="White K.E."/>
            <person name="Wills S.J."/>
            <person name="Gatt S.M."/>
            <person name="Lohbauer S.A."/>
            <person name="Power T.R."/>
            <person name="Rosales K.A."/>
            <person name="Sisson B.M."/>
            <person name="Isern S."/>
            <person name="Michael S.F."/>
            <person name="Sunnen C.N."/>
            <person name="Garlena R.A."/>
            <person name="Russell D.A."/>
            <person name="Pope W.H."/>
            <person name="Jacobs-Sera D."/>
            <person name="Hatfull G.F."/>
        </authorList>
    </citation>
    <scope>NUCLEOTIDE SEQUENCE [LARGE SCALE GENOMIC DNA]</scope>
</reference>
<name>A0A6G6XJG1_9CAUD</name>
<sequence length="252" mass="26473">MPVLSYVGPDATDPRDVERRANAEAVLQSGISRSWVDTQVAAAAAPLASKVYVDTRDNLYTTPAYVAQRDALLVPLSSKGQVGGVATLDANGKIPVEQTPVLGAGLLRGPYGEEGASGNTATDTPVKVVDVFTGPLGVQGFPLIFMSVRLRSNGGRPVIEVRMGGATDTDYEDQDILLARGVGREYYNSDQIVTVLPVPTTTGMGQDGTPLAYSPGTPRLIQAWIYDDGGGTTTADSGFVYSSALYLTRTGL</sequence>
<gene>
    <name evidence="1" type="primary">2</name>
    <name evidence="1" type="ORF">SEA_SKOG_2</name>
</gene>
<proteinExistence type="predicted"/>
<dbReference type="KEGG" id="vg:64766484"/>
<dbReference type="RefSeq" id="YP_010059252.1">
    <property type="nucleotide sequence ID" value="NC_054725.1"/>
</dbReference>